<dbReference type="AlphaFoldDB" id="A0A8S3K9U6"/>
<dbReference type="EMBL" id="CAJOBJ010383925">
    <property type="protein sequence ID" value="CAF5228398.1"/>
    <property type="molecule type" value="Genomic_DNA"/>
</dbReference>
<evidence type="ECO:0000313" key="2">
    <source>
        <dbReference type="Proteomes" id="UP000681720"/>
    </source>
</evidence>
<dbReference type="Proteomes" id="UP000681720">
    <property type="component" value="Unassembled WGS sequence"/>
</dbReference>
<feature type="non-terminal residue" evidence="1">
    <location>
        <position position="1"/>
    </location>
</feature>
<protein>
    <submittedName>
        <fullName evidence="1">Uncharacterized protein</fullName>
    </submittedName>
</protein>
<proteinExistence type="predicted"/>
<reference evidence="1" key="1">
    <citation type="submission" date="2021-02" db="EMBL/GenBank/DDBJ databases">
        <authorList>
            <person name="Nowell W R."/>
        </authorList>
    </citation>
    <scope>NUCLEOTIDE SEQUENCE</scope>
</reference>
<comment type="caution">
    <text evidence="1">The sequence shown here is derived from an EMBL/GenBank/DDBJ whole genome shotgun (WGS) entry which is preliminary data.</text>
</comment>
<name>A0A8S3K9U6_9BILA</name>
<gene>
    <name evidence="1" type="ORF">GIL414_LOCUS88130</name>
</gene>
<organism evidence="1 2">
    <name type="scientific">Rotaria magnacalcarata</name>
    <dbReference type="NCBI Taxonomy" id="392030"/>
    <lineage>
        <taxon>Eukaryota</taxon>
        <taxon>Metazoa</taxon>
        <taxon>Spiralia</taxon>
        <taxon>Gnathifera</taxon>
        <taxon>Rotifera</taxon>
        <taxon>Eurotatoria</taxon>
        <taxon>Bdelloidea</taxon>
        <taxon>Philodinida</taxon>
        <taxon>Philodinidae</taxon>
        <taxon>Rotaria</taxon>
    </lineage>
</organism>
<sequence>TDLVIHHPKPLLDAETQVVDFIQKVTSSSPN</sequence>
<evidence type="ECO:0000313" key="1">
    <source>
        <dbReference type="EMBL" id="CAF5228398.1"/>
    </source>
</evidence>
<accession>A0A8S3K9U6</accession>